<evidence type="ECO:0000256" key="9">
    <source>
        <dbReference type="ARBA" id="ARBA00022837"/>
    </source>
</evidence>
<feature type="signal peptide" evidence="16">
    <location>
        <begin position="1"/>
        <end position="22"/>
    </location>
</feature>
<evidence type="ECO:0000256" key="11">
    <source>
        <dbReference type="ARBA" id="ARBA00023065"/>
    </source>
</evidence>
<evidence type="ECO:0000256" key="13">
    <source>
        <dbReference type="ARBA" id="ARBA00031116"/>
    </source>
</evidence>
<dbReference type="GeneID" id="98181180"/>
<feature type="compositionally biased region" description="Low complexity" evidence="14">
    <location>
        <begin position="287"/>
        <end position="300"/>
    </location>
</feature>
<comment type="subcellular location">
    <subcellularLocation>
        <location evidence="1">Endoplasmic reticulum membrane</location>
        <topology evidence="1">Single-pass type I membrane protein</topology>
    </subcellularLocation>
</comment>
<evidence type="ECO:0000256" key="1">
    <source>
        <dbReference type="ARBA" id="ARBA00004115"/>
    </source>
</evidence>
<keyword evidence="5" id="KW-0109">Calcium transport</keyword>
<dbReference type="InterPro" id="IPR009567">
    <property type="entry name" value="SARAF"/>
</dbReference>
<evidence type="ECO:0000313" key="18">
    <source>
        <dbReference type="Proteomes" id="UP001628179"/>
    </source>
</evidence>
<evidence type="ECO:0000256" key="4">
    <source>
        <dbReference type="ARBA" id="ARBA00022448"/>
    </source>
</evidence>
<keyword evidence="12 15" id="KW-0472">Membrane</keyword>
<keyword evidence="4" id="KW-0813">Transport</keyword>
<dbReference type="Pfam" id="PF06682">
    <property type="entry name" value="SARAF"/>
    <property type="match status" value="2"/>
</dbReference>
<keyword evidence="8" id="KW-0256">Endoplasmic reticulum</keyword>
<dbReference type="Proteomes" id="UP001628179">
    <property type="component" value="Unassembled WGS sequence"/>
</dbReference>
<comment type="caution">
    <text evidence="17">The sequence shown here is derived from an EMBL/GenBank/DDBJ whole genome shotgun (WGS) entry which is preliminary data.</text>
</comment>
<evidence type="ECO:0000256" key="16">
    <source>
        <dbReference type="SAM" id="SignalP"/>
    </source>
</evidence>
<feature type="region of interest" description="Disordered" evidence="14">
    <location>
        <begin position="251"/>
        <end position="313"/>
    </location>
</feature>
<sequence>MHHPPPTSFLLSLLTLVALSPAVTVGAGGRPKDAVLLSEVKSLTLTYPHKTTSRRVAAIPQLRCANRKPTAALCRLPHAQIATMRCVNQGASYTAQDIDSPDDAYVLKGSCGVEYTLALTEEGERRFPHLAKNTKKGGGLGGGEEGTDWSGVLFGVLFFAVLAWIVWSACVRAGENRRPRAPRRRGGNGWGGGGGGWWPGGGGGGGGGGPGRWDDPPPPYPGTKPAEETAGWRPGFWSGLASGAAAGYMAGNRGQRGARNTDYNYGRGGGLWGDRAGDSWGSGSGSWGRSSSPGGSSSSARYESTGYGSTSRR</sequence>
<evidence type="ECO:0000256" key="3">
    <source>
        <dbReference type="ARBA" id="ARBA00016584"/>
    </source>
</evidence>
<evidence type="ECO:0000256" key="14">
    <source>
        <dbReference type="SAM" id="MobiDB-lite"/>
    </source>
</evidence>
<dbReference type="PANTHER" id="PTHR15929">
    <property type="entry name" value="STORE-OPERATED CALCIUM ENTRY-ASSOCIATED REGULATORY FACTOR"/>
    <property type="match status" value="1"/>
</dbReference>
<gene>
    <name evidence="17" type="ORF">MFIFM68171_10438</name>
</gene>
<dbReference type="RefSeq" id="XP_070921958.1">
    <property type="nucleotide sequence ID" value="XM_071065857.1"/>
</dbReference>
<evidence type="ECO:0000256" key="8">
    <source>
        <dbReference type="ARBA" id="ARBA00022824"/>
    </source>
</evidence>
<evidence type="ECO:0000313" key="17">
    <source>
        <dbReference type="EMBL" id="GAB1320228.1"/>
    </source>
</evidence>
<keyword evidence="18" id="KW-1185">Reference proteome</keyword>
<reference evidence="17 18" key="1">
    <citation type="submission" date="2024-09" db="EMBL/GenBank/DDBJ databases">
        <title>Itraconazole resistance in Madurella fahalii resulting from another homologue of gene encoding cytochrome P450 14-alpha sterol demethylase (CYP51).</title>
        <authorList>
            <person name="Yoshioka I."/>
            <person name="Fahal A.H."/>
            <person name="Kaneko S."/>
            <person name="Yaguchi T."/>
        </authorList>
    </citation>
    <scope>NUCLEOTIDE SEQUENCE [LARGE SCALE GENOMIC DNA]</scope>
    <source>
        <strain evidence="17 18">IFM 68171</strain>
    </source>
</reference>
<keyword evidence="11" id="KW-0406">Ion transport</keyword>
<evidence type="ECO:0000256" key="5">
    <source>
        <dbReference type="ARBA" id="ARBA00022568"/>
    </source>
</evidence>
<protein>
    <recommendedName>
        <fullName evidence="3">Store-operated calcium entry-associated regulatory factor</fullName>
    </recommendedName>
    <alternativeName>
        <fullName evidence="13">Transmembrane protein 66</fullName>
    </alternativeName>
</protein>
<evidence type="ECO:0000256" key="2">
    <source>
        <dbReference type="ARBA" id="ARBA00006833"/>
    </source>
</evidence>
<keyword evidence="9" id="KW-0106">Calcium</keyword>
<keyword evidence="7 16" id="KW-0732">Signal</keyword>
<feature type="region of interest" description="Disordered" evidence="14">
    <location>
        <begin position="176"/>
        <end position="231"/>
    </location>
</feature>
<evidence type="ECO:0000256" key="15">
    <source>
        <dbReference type="SAM" id="Phobius"/>
    </source>
</evidence>
<feature type="chain" id="PRO_5046852261" description="Store-operated calcium entry-associated regulatory factor" evidence="16">
    <location>
        <begin position="23"/>
        <end position="313"/>
    </location>
</feature>
<comment type="similarity">
    <text evidence="2">Belongs to the SARAF family.</text>
</comment>
<feature type="compositionally biased region" description="Gly residues" evidence="14">
    <location>
        <begin position="187"/>
        <end position="211"/>
    </location>
</feature>
<accession>A0ABQ0GR69</accession>
<keyword evidence="6 15" id="KW-0812">Transmembrane</keyword>
<dbReference type="PANTHER" id="PTHR15929:SF0">
    <property type="entry name" value="STORE-OPERATED CALCIUM ENTRY-ASSOCIATED REGULATORY FACTOR"/>
    <property type="match status" value="1"/>
</dbReference>
<keyword evidence="10 15" id="KW-1133">Transmembrane helix</keyword>
<evidence type="ECO:0000256" key="7">
    <source>
        <dbReference type="ARBA" id="ARBA00022729"/>
    </source>
</evidence>
<organism evidence="17 18">
    <name type="scientific">Madurella fahalii</name>
    <dbReference type="NCBI Taxonomy" id="1157608"/>
    <lineage>
        <taxon>Eukaryota</taxon>
        <taxon>Fungi</taxon>
        <taxon>Dikarya</taxon>
        <taxon>Ascomycota</taxon>
        <taxon>Pezizomycotina</taxon>
        <taxon>Sordariomycetes</taxon>
        <taxon>Sordariomycetidae</taxon>
        <taxon>Sordariales</taxon>
        <taxon>Sordariales incertae sedis</taxon>
        <taxon>Madurella</taxon>
    </lineage>
</organism>
<evidence type="ECO:0000256" key="10">
    <source>
        <dbReference type="ARBA" id="ARBA00022989"/>
    </source>
</evidence>
<evidence type="ECO:0000256" key="12">
    <source>
        <dbReference type="ARBA" id="ARBA00023136"/>
    </source>
</evidence>
<dbReference type="EMBL" id="BAAFSV010000006">
    <property type="protein sequence ID" value="GAB1320228.1"/>
    <property type="molecule type" value="Genomic_DNA"/>
</dbReference>
<name>A0ABQ0GR69_9PEZI</name>
<proteinExistence type="inferred from homology"/>
<evidence type="ECO:0000256" key="6">
    <source>
        <dbReference type="ARBA" id="ARBA00022692"/>
    </source>
</evidence>
<feature type="transmembrane region" description="Helical" evidence="15">
    <location>
        <begin position="152"/>
        <end position="174"/>
    </location>
</feature>